<name>A0A1J0WGP9_9RHOB</name>
<keyword evidence="3" id="KW-1185">Reference proteome</keyword>
<dbReference type="Proteomes" id="UP000181897">
    <property type="component" value="Chromosome"/>
</dbReference>
<keyword evidence="1" id="KW-0732">Signal</keyword>
<reference evidence="2 3" key="1">
    <citation type="submission" date="2016-11" db="EMBL/GenBank/DDBJ databases">
        <title>Complete genome sequence of Sulfitobacter sp. AM1-D1, a toxic bacteria associated with marine dinoflagellate Alexandrium minutum in East China Sea.</title>
        <authorList>
            <person name="Yang Q."/>
            <person name="Zhang X."/>
            <person name="Tian X."/>
        </authorList>
    </citation>
    <scope>NUCLEOTIDE SEQUENCE [LARGE SCALE GENOMIC DNA]</scope>
    <source>
        <strain evidence="2 3">AM1-D1</strain>
    </source>
</reference>
<evidence type="ECO:0000256" key="1">
    <source>
        <dbReference type="SAM" id="SignalP"/>
    </source>
</evidence>
<evidence type="ECO:0000313" key="2">
    <source>
        <dbReference type="EMBL" id="APE43483.1"/>
    </source>
</evidence>
<dbReference type="OrthoDB" id="7841298at2"/>
<organism evidence="2 3">
    <name type="scientific">Sulfitobacter alexandrii</name>
    <dbReference type="NCBI Taxonomy" id="1917485"/>
    <lineage>
        <taxon>Bacteria</taxon>
        <taxon>Pseudomonadati</taxon>
        <taxon>Pseudomonadota</taxon>
        <taxon>Alphaproteobacteria</taxon>
        <taxon>Rhodobacterales</taxon>
        <taxon>Roseobacteraceae</taxon>
        <taxon>Sulfitobacter</taxon>
    </lineage>
</organism>
<proteinExistence type="predicted"/>
<dbReference type="KEGG" id="suam:BOO69_08705"/>
<dbReference type="STRING" id="1917485.BOO69_08705"/>
<feature type="signal peptide" evidence="1">
    <location>
        <begin position="1"/>
        <end position="20"/>
    </location>
</feature>
<dbReference type="EMBL" id="CP018076">
    <property type="protein sequence ID" value="APE43483.1"/>
    <property type="molecule type" value="Genomic_DNA"/>
</dbReference>
<gene>
    <name evidence="2" type="ORF">BOO69_08705</name>
</gene>
<dbReference type="RefSeq" id="WP_071971816.1">
    <property type="nucleotide sequence ID" value="NZ_CP018076.1"/>
</dbReference>
<sequence length="270" mass="29290">MRRALLLWPLLLALALPAHADARLSVLVDVLRLEEVAAILREEGLASAEDLDADMLNGQGGGGWQMQVEAIYDPARIVESVRTALDAELEGETLEEAVDFFASDLGTRIVTLENTAREAIRAPDVEAAARLRYAELSETLNPRLEMLRLLVAGGDMVERNVATALNSNYQFMRGLADGNALDATEDQMLADTAAEADAIREDTESWLYGYLLMAYSPLSDAQLQSYIDFGATPAGQALNRALFAGFGAAYEDISYALGRTVALNMTAEEL</sequence>
<evidence type="ECO:0000313" key="3">
    <source>
        <dbReference type="Proteomes" id="UP000181897"/>
    </source>
</evidence>
<accession>A0A1J0WGP9</accession>
<dbReference type="AlphaFoldDB" id="A0A1J0WGP9"/>
<protein>
    <submittedName>
        <fullName evidence="2">Uncharacterized protein</fullName>
    </submittedName>
</protein>
<feature type="chain" id="PRO_5009616848" evidence="1">
    <location>
        <begin position="21"/>
        <end position="270"/>
    </location>
</feature>